<name>A0ABT8KYM4_9BACT</name>
<dbReference type="RefSeq" id="WP_346755938.1">
    <property type="nucleotide sequence ID" value="NZ_JAUJEB010000001.1"/>
</dbReference>
<keyword evidence="2" id="KW-1185">Reference proteome</keyword>
<comment type="caution">
    <text evidence="1">The sequence shown here is derived from an EMBL/GenBank/DDBJ whole genome shotgun (WGS) entry which is preliminary data.</text>
</comment>
<dbReference type="EMBL" id="JAUJEB010000001">
    <property type="protein sequence ID" value="MDN5210595.1"/>
    <property type="molecule type" value="Genomic_DNA"/>
</dbReference>
<evidence type="ECO:0000313" key="2">
    <source>
        <dbReference type="Proteomes" id="UP001172083"/>
    </source>
</evidence>
<organism evidence="1 2">
    <name type="scientific">Agaribacillus aureus</name>
    <dbReference type="NCBI Taxonomy" id="3051825"/>
    <lineage>
        <taxon>Bacteria</taxon>
        <taxon>Pseudomonadati</taxon>
        <taxon>Bacteroidota</taxon>
        <taxon>Cytophagia</taxon>
        <taxon>Cytophagales</taxon>
        <taxon>Splendidivirgaceae</taxon>
        <taxon>Agaribacillus</taxon>
    </lineage>
</organism>
<evidence type="ECO:0000313" key="1">
    <source>
        <dbReference type="EMBL" id="MDN5210595.1"/>
    </source>
</evidence>
<dbReference type="Pfam" id="PF03927">
    <property type="entry name" value="NapD"/>
    <property type="match status" value="1"/>
</dbReference>
<dbReference type="InterPro" id="IPR005623">
    <property type="entry name" value="Chaperone_NapD_NO3_reduct"/>
</dbReference>
<gene>
    <name evidence="1" type="ORF">QQ020_01010</name>
</gene>
<dbReference type="Gene3D" id="3.30.70.920">
    <property type="match status" value="1"/>
</dbReference>
<sequence>MPIKSYLVFPHEGQQKALEAALELLPSCEVIPAQNKDIFVLVTDTSDQKEEEDILNQIHSIESLDHLTLVSGFKESHPS</sequence>
<reference evidence="1" key="1">
    <citation type="submission" date="2023-06" db="EMBL/GenBank/DDBJ databases">
        <title>Genomic of Agaribacillus aureum.</title>
        <authorList>
            <person name="Wang G."/>
        </authorList>
    </citation>
    <scope>NUCLEOTIDE SEQUENCE</scope>
    <source>
        <strain evidence="1">BMA12</strain>
    </source>
</reference>
<accession>A0ABT8KYM4</accession>
<dbReference type="Proteomes" id="UP001172083">
    <property type="component" value="Unassembled WGS sequence"/>
</dbReference>
<proteinExistence type="predicted"/>
<protein>
    <submittedName>
        <fullName evidence="1">Chaperone NapD</fullName>
    </submittedName>
</protein>